<keyword evidence="4" id="KW-1185">Reference proteome</keyword>
<dbReference type="InterPro" id="IPR032061">
    <property type="entry name" value="DUF4802"/>
</dbReference>
<gene>
    <name evidence="3" type="ORF">PVAND_005646</name>
</gene>
<dbReference type="EMBL" id="JADBJN010000002">
    <property type="protein sequence ID" value="KAG5675772.1"/>
    <property type="molecule type" value="Genomic_DNA"/>
</dbReference>
<evidence type="ECO:0000313" key="4">
    <source>
        <dbReference type="Proteomes" id="UP001107558"/>
    </source>
</evidence>
<organism evidence="3 4">
    <name type="scientific">Polypedilum vanderplanki</name>
    <name type="common">Sleeping chironomid midge</name>
    <dbReference type="NCBI Taxonomy" id="319348"/>
    <lineage>
        <taxon>Eukaryota</taxon>
        <taxon>Metazoa</taxon>
        <taxon>Ecdysozoa</taxon>
        <taxon>Arthropoda</taxon>
        <taxon>Hexapoda</taxon>
        <taxon>Insecta</taxon>
        <taxon>Pterygota</taxon>
        <taxon>Neoptera</taxon>
        <taxon>Endopterygota</taxon>
        <taxon>Diptera</taxon>
        <taxon>Nematocera</taxon>
        <taxon>Chironomoidea</taxon>
        <taxon>Chironomidae</taxon>
        <taxon>Chironominae</taxon>
        <taxon>Polypedilum</taxon>
        <taxon>Polypedilum</taxon>
    </lineage>
</organism>
<comment type="caution">
    <text evidence="3">The sequence shown here is derived from an EMBL/GenBank/DDBJ whole genome shotgun (WGS) entry which is preliminary data.</text>
</comment>
<feature type="region of interest" description="Disordered" evidence="1">
    <location>
        <begin position="168"/>
        <end position="187"/>
    </location>
</feature>
<evidence type="ECO:0000256" key="1">
    <source>
        <dbReference type="SAM" id="MobiDB-lite"/>
    </source>
</evidence>
<dbReference type="Proteomes" id="UP001107558">
    <property type="component" value="Chromosome 2"/>
</dbReference>
<name>A0A9J6C0T3_POLVA</name>
<feature type="compositionally biased region" description="Acidic residues" evidence="1">
    <location>
        <begin position="168"/>
        <end position="184"/>
    </location>
</feature>
<dbReference type="AlphaFoldDB" id="A0A9J6C0T3"/>
<dbReference type="OrthoDB" id="6781345at2759"/>
<reference evidence="3" key="1">
    <citation type="submission" date="2021-03" db="EMBL/GenBank/DDBJ databases">
        <title>Chromosome level genome of the anhydrobiotic midge Polypedilum vanderplanki.</title>
        <authorList>
            <person name="Yoshida Y."/>
            <person name="Kikawada T."/>
            <person name="Gusev O."/>
        </authorList>
    </citation>
    <scope>NUCLEOTIDE SEQUENCE</scope>
    <source>
        <strain evidence="3">NIAS01</strain>
        <tissue evidence="3">Whole body or cell culture</tissue>
    </source>
</reference>
<sequence>MANIIPQRNAAVYVLNTGFGSAEMMNFFLTPNDIKCESNTTIQTKIPQNVVSDKETFNDRTRKSLLKINLFIKRLKWFNIFTTTPTSAETTTTNNQQTDKVQKIATTERDERSPHEQQKCKFLTTKKSISTKVMYREAAKLLGIDCSLSSSCRCMDCQSRYFEYDPETEQMDDSDTDASCDSDSESYTSEYNDNEHYITNCYLIHSEELCECCQSRNDKKSMESTLYYNECMTNDLSFNNFLS</sequence>
<evidence type="ECO:0000259" key="2">
    <source>
        <dbReference type="Pfam" id="PF16060"/>
    </source>
</evidence>
<evidence type="ECO:0000313" key="3">
    <source>
        <dbReference type="EMBL" id="KAG5675772.1"/>
    </source>
</evidence>
<feature type="domain" description="DUF4802" evidence="2">
    <location>
        <begin position="130"/>
        <end position="188"/>
    </location>
</feature>
<accession>A0A9J6C0T3</accession>
<protein>
    <recommendedName>
        <fullName evidence="2">DUF4802 domain-containing protein</fullName>
    </recommendedName>
</protein>
<dbReference type="Pfam" id="PF16060">
    <property type="entry name" value="DUF4802"/>
    <property type="match status" value="1"/>
</dbReference>
<proteinExistence type="predicted"/>